<keyword evidence="1" id="KW-0732">Signal</keyword>
<feature type="chain" id="PRO_5013167333" description="YjbH domain-containing protein" evidence="1">
    <location>
        <begin position="27"/>
        <end position="715"/>
    </location>
</feature>
<protein>
    <recommendedName>
        <fullName evidence="4">YjbH domain-containing protein</fullName>
    </recommendedName>
</protein>
<evidence type="ECO:0008006" key="4">
    <source>
        <dbReference type="Google" id="ProtNLM"/>
    </source>
</evidence>
<dbReference type="OrthoDB" id="19542at2"/>
<evidence type="ECO:0000256" key="1">
    <source>
        <dbReference type="SAM" id="SignalP"/>
    </source>
</evidence>
<proteinExistence type="predicted"/>
<dbReference type="RefSeq" id="WP_093967742.1">
    <property type="nucleotide sequence ID" value="NZ_FXYE01000002.1"/>
</dbReference>
<organism evidence="2 3">
    <name type="scientific">Actibacterium lipolyticum</name>
    <dbReference type="NCBI Taxonomy" id="1524263"/>
    <lineage>
        <taxon>Bacteria</taxon>
        <taxon>Pseudomonadati</taxon>
        <taxon>Pseudomonadota</taxon>
        <taxon>Alphaproteobacteria</taxon>
        <taxon>Rhodobacterales</taxon>
        <taxon>Roseobacteraceae</taxon>
        <taxon>Actibacterium</taxon>
    </lineage>
</organism>
<dbReference type="Proteomes" id="UP000202922">
    <property type="component" value="Unassembled WGS sequence"/>
</dbReference>
<evidence type="ECO:0000313" key="2">
    <source>
        <dbReference type="EMBL" id="SMX44744.1"/>
    </source>
</evidence>
<evidence type="ECO:0000313" key="3">
    <source>
        <dbReference type="Proteomes" id="UP000202922"/>
    </source>
</evidence>
<reference evidence="3" key="1">
    <citation type="submission" date="2017-05" db="EMBL/GenBank/DDBJ databases">
        <authorList>
            <person name="Rodrigo-Torres L."/>
            <person name="Arahal R. D."/>
            <person name="Lucena T."/>
        </authorList>
    </citation>
    <scope>NUCLEOTIDE SEQUENCE [LARGE SCALE GENOMIC DNA]</scope>
    <source>
        <strain evidence="3">CECT 8621</strain>
    </source>
</reference>
<dbReference type="InterPro" id="IPR010344">
    <property type="entry name" value="YbjH"/>
</dbReference>
<dbReference type="Pfam" id="PF06082">
    <property type="entry name" value="YjbH"/>
    <property type="match status" value="1"/>
</dbReference>
<dbReference type="AlphaFoldDB" id="A0A238KPF6"/>
<name>A0A238KPF6_9RHOB</name>
<accession>A0A238KPF6</accession>
<dbReference type="EMBL" id="FXYE01000002">
    <property type="protein sequence ID" value="SMX44744.1"/>
    <property type="molecule type" value="Genomic_DNA"/>
</dbReference>
<gene>
    <name evidence="2" type="ORF">COL8621_02622</name>
</gene>
<feature type="signal peptide" evidence="1">
    <location>
        <begin position="1"/>
        <end position="26"/>
    </location>
</feature>
<keyword evidence="3" id="KW-1185">Reference proteome</keyword>
<sequence>MKKTTLNLCAPLAGALVALSPAGALADNAGKPKLSFYGAPGLVEMPTAESMPDGQLAVTLTHFGGTTRNTLSFQITDRLSGSFRYAHLDGFRSFNETELYDRSFDIAYRLVDEGRIRPSIAVGLRDFAGTGVYGSEYVVATKSVHPRLKVTGGIGWGRLGSYNGFTNPLGAIAETLETRPGNRGIEDTGQVSFEQYFRGDAAFFGGVEWQYSDRLSLFVEYSSDDYVRETQVNSMFVKSSPLNFGLKYSFKNGLDLGGYYLYGEEIGAVISYSLNPKQPPMPGGRESAPPVIYPRNGSVAAASWSQEWVTQPDQVAQTRKNVAAGLDQQGVELEALVLTGDSATLRIRNQTYDAAPQAIGRTARSLTQTLPASVETITIIPVVEGMRISAVTLKRSDLEELETQVDGSWQSYIRADIADASAFKFKRSDLAAGAYPDFSYKFGAYLSPSFFDPDQPIRADVGAELNLSYTPAPGLVFSTKLRQKLAGNLGDSARVSDSVLPHVRSDAALYEQDSDFEISNLTAEYFFRPTKDVFGRVTVGYLERMFGGVSGELLWKPVSSRLALGAELNYARQRDFDIGFGFQDYDVVTGHASAYYNFGNGFLGQVDAGRYLAGDYGATFTLDREFANGWRIGAFFTLTDVSFEEFGEGSFDKGIRLYAPVSWVTGEPSQKGFGTTIRPLTRDGGARLDVRNRLYEVTRGFQDPILSDRWGKFWR</sequence>